<organism evidence="7 8">
    <name type="scientific">Amylocarpus encephaloides</name>
    <dbReference type="NCBI Taxonomy" id="45428"/>
    <lineage>
        <taxon>Eukaryota</taxon>
        <taxon>Fungi</taxon>
        <taxon>Dikarya</taxon>
        <taxon>Ascomycota</taxon>
        <taxon>Pezizomycotina</taxon>
        <taxon>Leotiomycetes</taxon>
        <taxon>Helotiales</taxon>
        <taxon>Helotiales incertae sedis</taxon>
        <taxon>Amylocarpus</taxon>
    </lineage>
</organism>
<dbReference type="EMBL" id="MU251712">
    <property type="protein sequence ID" value="KAG9229989.1"/>
    <property type="molecule type" value="Genomic_DNA"/>
</dbReference>
<comment type="subcellular location">
    <subcellularLocation>
        <location evidence="1">Membrane</location>
        <topology evidence="1">Multi-pass membrane protein</topology>
    </subcellularLocation>
</comment>
<dbReference type="Pfam" id="PF01284">
    <property type="entry name" value="MARVEL"/>
    <property type="match status" value="1"/>
</dbReference>
<dbReference type="PANTHER" id="PTHR37451">
    <property type="entry name" value="MARVEL DOMAIN"/>
    <property type="match status" value="1"/>
</dbReference>
<dbReference type="GO" id="GO:0016020">
    <property type="term" value="C:membrane"/>
    <property type="evidence" value="ECO:0007669"/>
    <property type="project" value="UniProtKB-SubCell"/>
</dbReference>
<proteinExistence type="predicted"/>
<evidence type="ECO:0000259" key="6">
    <source>
        <dbReference type="Pfam" id="PF01284"/>
    </source>
</evidence>
<gene>
    <name evidence="7" type="ORF">BJ875DRAFT_488407</name>
</gene>
<evidence type="ECO:0000256" key="1">
    <source>
        <dbReference type="ARBA" id="ARBA00004141"/>
    </source>
</evidence>
<dbReference type="PANTHER" id="PTHR37451:SF4">
    <property type="entry name" value="MARVEL DOMAIN-CONTAINING PROTEIN"/>
    <property type="match status" value="1"/>
</dbReference>
<feature type="transmembrane region" description="Helical" evidence="5">
    <location>
        <begin position="32"/>
        <end position="50"/>
    </location>
</feature>
<dbReference type="AlphaFoldDB" id="A0A9P7YAA2"/>
<feature type="domain" description="MARVEL" evidence="6">
    <location>
        <begin position="24"/>
        <end position="166"/>
    </location>
</feature>
<keyword evidence="2 5" id="KW-0812">Transmembrane</keyword>
<evidence type="ECO:0000313" key="8">
    <source>
        <dbReference type="Proteomes" id="UP000824998"/>
    </source>
</evidence>
<dbReference type="Proteomes" id="UP000824998">
    <property type="component" value="Unassembled WGS sequence"/>
</dbReference>
<evidence type="ECO:0000256" key="2">
    <source>
        <dbReference type="ARBA" id="ARBA00022692"/>
    </source>
</evidence>
<feature type="transmembrane region" description="Helical" evidence="5">
    <location>
        <begin position="87"/>
        <end position="110"/>
    </location>
</feature>
<keyword evidence="3 5" id="KW-1133">Transmembrane helix</keyword>
<evidence type="ECO:0000256" key="4">
    <source>
        <dbReference type="ARBA" id="ARBA00023136"/>
    </source>
</evidence>
<dbReference type="InterPro" id="IPR008253">
    <property type="entry name" value="Marvel"/>
</dbReference>
<feature type="transmembrane region" description="Helical" evidence="5">
    <location>
        <begin position="57"/>
        <end position="81"/>
    </location>
</feature>
<sequence length="170" mass="19259">MSDEQESLVPPPRTSIWKTRNLWLAVLRMSQLLVGFTAVCLAGFTAHVFLGDWFHTFTFTLFTFIWTIGFLAYVYITLIWFPKLYSYWAHLGLEIVTLIFWLASFSLLIWECQTWDGAQIALVDTLEPEYVAAINSLPKQDAAIAALRAATALTCVNWILFGGTLIVSGR</sequence>
<protein>
    <recommendedName>
        <fullName evidence="6">MARVEL domain-containing protein</fullName>
    </recommendedName>
</protein>
<evidence type="ECO:0000313" key="7">
    <source>
        <dbReference type="EMBL" id="KAG9229989.1"/>
    </source>
</evidence>
<comment type="caution">
    <text evidence="7">The sequence shown here is derived from an EMBL/GenBank/DDBJ whole genome shotgun (WGS) entry which is preliminary data.</text>
</comment>
<dbReference type="OrthoDB" id="5325022at2759"/>
<reference evidence="7" key="1">
    <citation type="journal article" date="2021" name="IMA Fungus">
        <title>Genomic characterization of three marine fungi, including Emericellopsis atlantica sp. nov. with signatures of a generalist lifestyle and marine biomass degradation.</title>
        <authorList>
            <person name="Hagestad O.C."/>
            <person name="Hou L."/>
            <person name="Andersen J.H."/>
            <person name="Hansen E.H."/>
            <person name="Altermark B."/>
            <person name="Li C."/>
            <person name="Kuhnert E."/>
            <person name="Cox R.J."/>
            <person name="Crous P.W."/>
            <person name="Spatafora J.W."/>
            <person name="Lail K."/>
            <person name="Amirebrahimi M."/>
            <person name="Lipzen A."/>
            <person name="Pangilinan J."/>
            <person name="Andreopoulos W."/>
            <person name="Hayes R.D."/>
            <person name="Ng V."/>
            <person name="Grigoriev I.V."/>
            <person name="Jackson S.A."/>
            <person name="Sutton T.D.S."/>
            <person name="Dobson A.D.W."/>
            <person name="Rama T."/>
        </authorList>
    </citation>
    <scope>NUCLEOTIDE SEQUENCE</scope>
    <source>
        <strain evidence="7">TRa018bII</strain>
    </source>
</reference>
<keyword evidence="4 5" id="KW-0472">Membrane</keyword>
<evidence type="ECO:0000256" key="3">
    <source>
        <dbReference type="ARBA" id="ARBA00022989"/>
    </source>
</evidence>
<name>A0A9P7YAA2_9HELO</name>
<accession>A0A9P7YAA2</accession>
<evidence type="ECO:0000256" key="5">
    <source>
        <dbReference type="SAM" id="Phobius"/>
    </source>
</evidence>
<keyword evidence="8" id="KW-1185">Reference proteome</keyword>